<keyword evidence="6" id="KW-0378">Hydrolase</keyword>
<evidence type="ECO:0000256" key="8">
    <source>
        <dbReference type="ARBA" id="ARBA00022989"/>
    </source>
</evidence>
<evidence type="ECO:0000256" key="11">
    <source>
        <dbReference type="SAM" id="Phobius"/>
    </source>
</evidence>
<evidence type="ECO:0000256" key="4">
    <source>
        <dbReference type="ARBA" id="ARBA00022692"/>
    </source>
</evidence>
<proteinExistence type="predicted"/>
<evidence type="ECO:0000259" key="12">
    <source>
        <dbReference type="Pfam" id="PF01435"/>
    </source>
</evidence>
<dbReference type="Gene3D" id="3.30.2010.10">
    <property type="entry name" value="Metalloproteases ('zincins'), catalytic domain"/>
    <property type="match status" value="1"/>
</dbReference>
<evidence type="ECO:0000256" key="9">
    <source>
        <dbReference type="ARBA" id="ARBA00023049"/>
    </source>
</evidence>
<dbReference type="AlphaFoldDB" id="A0A5C6ABJ9"/>
<dbReference type="InterPro" id="IPR050083">
    <property type="entry name" value="HtpX_protease"/>
</dbReference>
<feature type="transmembrane region" description="Helical" evidence="11">
    <location>
        <begin position="193"/>
        <end position="215"/>
    </location>
</feature>
<keyword evidence="2" id="KW-1003">Cell membrane</keyword>
<dbReference type="Pfam" id="PF01435">
    <property type="entry name" value="Peptidase_M48"/>
    <property type="match status" value="1"/>
</dbReference>
<reference evidence="13 14" key="1">
    <citation type="submission" date="2019-02" db="EMBL/GenBank/DDBJ databases">
        <title>Deep-cultivation of Planctomycetes and their phenomic and genomic characterization uncovers novel biology.</title>
        <authorList>
            <person name="Wiegand S."/>
            <person name="Jogler M."/>
            <person name="Boedeker C."/>
            <person name="Pinto D."/>
            <person name="Vollmers J."/>
            <person name="Rivas-Marin E."/>
            <person name="Kohn T."/>
            <person name="Peeters S.H."/>
            <person name="Heuer A."/>
            <person name="Rast P."/>
            <person name="Oberbeckmann S."/>
            <person name="Bunk B."/>
            <person name="Jeske O."/>
            <person name="Meyerdierks A."/>
            <person name="Storesund J.E."/>
            <person name="Kallscheuer N."/>
            <person name="Luecker S."/>
            <person name="Lage O.M."/>
            <person name="Pohl T."/>
            <person name="Merkel B.J."/>
            <person name="Hornburger P."/>
            <person name="Mueller R.-W."/>
            <person name="Bruemmer F."/>
            <person name="Labrenz M."/>
            <person name="Spormann A.M."/>
            <person name="Op Den Camp H."/>
            <person name="Overmann J."/>
            <person name="Amann R."/>
            <person name="Jetten M.S.M."/>
            <person name="Mascher T."/>
            <person name="Medema M.H."/>
            <person name="Devos D.P."/>
            <person name="Kaster A.-K."/>
            <person name="Ovreas L."/>
            <person name="Rohde M."/>
            <person name="Galperin M.Y."/>
            <person name="Jogler C."/>
        </authorList>
    </citation>
    <scope>NUCLEOTIDE SEQUENCE [LARGE SCALE GENOMIC DNA]</scope>
    <source>
        <strain evidence="13 14">Pla108</strain>
    </source>
</reference>
<protein>
    <recommendedName>
        <fullName evidence="12">Peptidase M48 domain-containing protein</fullName>
    </recommendedName>
</protein>
<keyword evidence="5" id="KW-0479">Metal-binding</keyword>
<dbReference type="EMBL" id="SJPR01000003">
    <property type="protein sequence ID" value="TWT96780.1"/>
    <property type="molecule type" value="Genomic_DNA"/>
</dbReference>
<dbReference type="Proteomes" id="UP000317421">
    <property type="component" value="Unassembled WGS sequence"/>
</dbReference>
<evidence type="ECO:0000313" key="14">
    <source>
        <dbReference type="Proteomes" id="UP000317421"/>
    </source>
</evidence>
<comment type="cofactor">
    <cofactor evidence="1">
        <name>Zn(2+)</name>
        <dbReference type="ChEBI" id="CHEBI:29105"/>
    </cofactor>
</comment>
<dbReference type="InterPro" id="IPR001915">
    <property type="entry name" value="Peptidase_M48"/>
</dbReference>
<evidence type="ECO:0000256" key="5">
    <source>
        <dbReference type="ARBA" id="ARBA00022723"/>
    </source>
</evidence>
<dbReference type="PANTHER" id="PTHR43221">
    <property type="entry name" value="PROTEASE HTPX"/>
    <property type="match status" value="1"/>
</dbReference>
<evidence type="ECO:0000256" key="2">
    <source>
        <dbReference type="ARBA" id="ARBA00022475"/>
    </source>
</evidence>
<evidence type="ECO:0000256" key="1">
    <source>
        <dbReference type="ARBA" id="ARBA00001947"/>
    </source>
</evidence>
<feature type="transmembrane region" description="Helical" evidence="11">
    <location>
        <begin position="17"/>
        <end position="41"/>
    </location>
</feature>
<evidence type="ECO:0000256" key="7">
    <source>
        <dbReference type="ARBA" id="ARBA00022833"/>
    </source>
</evidence>
<dbReference type="GO" id="GO:0004222">
    <property type="term" value="F:metalloendopeptidase activity"/>
    <property type="evidence" value="ECO:0007669"/>
    <property type="project" value="InterPro"/>
</dbReference>
<evidence type="ECO:0000256" key="3">
    <source>
        <dbReference type="ARBA" id="ARBA00022670"/>
    </source>
</evidence>
<evidence type="ECO:0000256" key="10">
    <source>
        <dbReference type="ARBA" id="ARBA00023136"/>
    </source>
</evidence>
<evidence type="ECO:0000256" key="6">
    <source>
        <dbReference type="ARBA" id="ARBA00022801"/>
    </source>
</evidence>
<sequence>MATDFFERQAAARRSTVWLLSVFAIAVVTIVAAVFVTVYYLAAMQQESLDALSGPGALPPWQVPAGAAGGALALIGGGSLFKVGALRLGGGRGVAEGLGGRRLVRDTTTDPAERRLLNVVDEMAIASGTPAPPVYLIDDKSVNAFAAGYSPSDAVLGVTRGCVQSLSRDELQGVIAHEFSHILNGDMRMSIRLIGVLHGILLLGLIGRLLLRLVFNTSHHYDSRQSGSDGSGKGGSGVLALLAIAVALLVIGSIGSLFGGLIKAAVSRQREFLADASAVQFTRNPGGIAGALKRIMASVTGSKLSHPRAAELSHMYFSQGVWEGFTSLMATHPPLEDRIRAIEPSWDGSLPSPLVGGVADIGEGVGFAPAPSSDAEVSVESVDNAVDQIGDPLEAHRLYAAELIASIPASVRTAAGDPGGARAVVYGLLLDASPDVRSRQRETLYETADARVVASLFGRLVDDIDGLDARLRLPLIDLSLPSLAAMSFPQYQRFCRSFRALVLADERLTLFEWTLSQVLLRHLRPHFERVRSPRVQYKTLYPLSQECGVLLSALAYACGEEGDAVKGYAAGRDDILREAPAELLSRKACGLDALRPALDKLALAGERHRGRVIDAAAAVICADRHVAVAEAELLRGISDLLDCPMPPLLPGQRLAAS</sequence>
<organism evidence="13 14">
    <name type="scientific">Botrimarina colliarenosi</name>
    <dbReference type="NCBI Taxonomy" id="2528001"/>
    <lineage>
        <taxon>Bacteria</taxon>
        <taxon>Pseudomonadati</taxon>
        <taxon>Planctomycetota</taxon>
        <taxon>Planctomycetia</taxon>
        <taxon>Pirellulales</taxon>
        <taxon>Lacipirellulaceae</taxon>
        <taxon>Botrimarina</taxon>
    </lineage>
</organism>
<feature type="transmembrane region" description="Helical" evidence="11">
    <location>
        <begin position="61"/>
        <end position="81"/>
    </location>
</feature>
<keyword evidence="8 11" id="KW-1133">Transmembrane helix</keyword>
<keyword evidence="14" id="KW-1185">Reference proteome</keyword>
<keyword evidence="3" id="KW-0645">Protease</keyword>
<gene>
    <name evidence="13" type="ORF">Pla108_25540</name>
</gene>
<accession>A0A5C6ABJ9</accession>
<feature type="domain" description="Peptidase M48" evidence="12">
    <location>
        <begin position="113"/>
        <end position="343"/>
    </location>
</feature>
<evidence type="ECO:0000313" key="13">
    <source>
        <dbReference type="EMBL" id="TWT96780.1"/>
    </source>
</evidence>
<feature type="transmembrane region" description="Helical" evidence="11">
    <location>
        <begin position="235"/>
        <end position="262"/>
    </location>
</feature>
<name>A0A5C6ABJ9_9BACT</name>
<keyword evidence="10 11" id="KW-0472">Membrane</keyword>
<keyword evidence="7" id="KW-0862">Zinc</keyword>
<keyword evidence="4 11" id="KW-0812">Transmembrane</keyword>
<dbReference type="GO" id="GO:0006508">
    <property type="term" value="P:proteolysis"/>
    <property type="evidence" value="ECO:0007669"/>
    <property type="project" value="UniProtKB-KW"/>
</dbReference>
<dbReference type="GO" id="GO:0046872">
    <property type="term" value="F:metal ion binding"/>
    <property type="evidence" value="ECO:0007669"/>
    <property type="project" value="UniProtKB-KW"/>
</dbReference>
<comment type="caution">
    <text evidence="13">The sequence shown here is derived from an EMBL/GenBank/DDBJ whole genome shotgun (WGS) entry which is preliminary data.</text>
</comment>
<keyword evidence="9" id="KW-0482">Metalloprotease</keyword>
<dbReference type="PANTHER" id="PTHR43221:SF2">
    <property type="entry name" value="PROTEASE HTPX HOMOLOG"/>
    <property type="match status" value="1"/>
</dbReference>